<dbReference type="PANTHER" id="PTHR21538">
    <property type="entry name" value="ANILLIN/RHOTEKIN RTKN"/>
    <property type="match status" value="1"/>
</dbReference>
<dbReference type="Gene3D" id="2.30.29.30">
    <property type="entry name" value="Pleckstrin-homology domain (PH domain)/Phosphotyrosine-binding domain (PTB)"/>
    <property type="match status" value="1"/>
</dbReference>
<evidence type="ECO:0000313" key="1">
    <source>
        <dbReference type="EMBL" id="VDM48467.1"/>
    </source>
</evidence>
<reference evidence="1 2" key="2">
    <citation type="submission" date="2018-11" db="EMBL/GenBank/DDBJ databases">
        <authorList>
            <consortium name="Pathogen Informatics"/>
        </authorList>
    </citation>
    <scope>NUCLEOTIDE SEQUENCE [LARGE SCALE GENOMIC DNA]</scope>
</reference>
<dbReference type="InterPro" id="IPR011993">
    <property type="entry name" value="PH-like_dom_sf"/>
</dbReference>
<keyword evidence="2" id="KW-1185">Reference proteome</keyword>
<dbReference type="SUPFAM" id="SSF50729">
    <property type="entry name" value="PH domain-like"/>
    <property type="match status" value="1"/>
</dbReference>
<name>A0A183V8S6_TOXCA</name>
<evidence type="ECO:0000313" key="3">
    <source>
        <dbReference type="WBParaSite" id="TCNE_0001714701-mRNA-1"/>
    </source>
</evidence>
<gene>
    <name evidence="1" type="ORF">TCNE_LOCUS17146</name>
</gene>
<accession>A0A183V8S6</accession>
<dbReference type="GO" id="GO:0031106">
    <property type="term" value="P:septin ring organization"/>
    <property type="evidence" value="ECO:0007669"/>
    <property type="project" value="TreeGrafter"/>
</dbReference>
<organism evidence="2 3">
    <name type="scientific">Toxocara canis</name>
    <name type="common">Canine roundworm</name>
    <dbReference type="NCBI Taxonomy" id="6265"/>
    <lineage>
        <taxon>Eukaryota</taxon>
        <taxon>Metazoa</taxon>
        <taxon>Ecdysozoa</taxon>
        <taxon>Nematoda</taxon>
        <taxon>Chromadorea</taxon>
        <taxon>Rhabditida</taxon>
        <taxon>Spirurina</taxon>
        <taxon>Ascaridomorpha</taxon>
        <taxon>Ascaridoidea</taxon>
        <taxon>Toxocaridae</taxon>
        <taxon>Toxocara</taxon>
    </lineage>
</organism>
<dbReference type="WBParaSite" id="TCNE_0001714701-mRNA-1">
    <property type="protein sequence ID" value="TCNE_0001714701-mRNA-1"/>
    <property type="gene ID" value="TCNE_0001714701"/>
</dbReference>
<dbReference type="GO" id="GO:0005826">
    <property type="term" value="C:actomyosin contractile ring"/>
    <property type="evidence" value="ECO:0007669"/>
    <property type="project" value="TreeGrafter"/>
</dbReference>
<dbReference type="InterPro" id="IPR051364">
    <property type="entry name" value="Cytokinesis/Rho-signaling"/>
</dbReference>
<sequence length="204" mass="22771">MVLHPSSRVRGAHCWAGRSSNRSAWLNAQTKVRGEEHMDDDLRGVLKNKVESAISPSGSVKSPMRNSFGFLCCGSVILNRDAVGRRRLYLDKVVYPLKGTVELHSHCTPLPPVMEAIVRGYLRMSEDMGCSWARYWTVLHHGMVRFWNCPTDEASEKRPVGCIDLTNCILNKLMPLGRGIHSCPPNTFSVEVLIGSAPKVLTKR</sequence>
<dbReference type="Proteomes" id="UP000050794">
    <property type="component" value="Unassembled WGS sequence"/>
</dbReference>
<proteinExistence type="predicted"/>
<dbReference type="AlphaFoldDB" id="A0A183V8S6"/>
<dbReference type="PANTHER" id="PTHR21538:SF23">
    <property type="entry name" value="ANILLIN"/>
    <property type="match status" value="1"/>
</dbReference>
<protein>
    <submittedName>
        <fullName evidence="3">Cytochrome P450</fullName>
    </submittedName>
</protein>
<dbReference type="GO" id="GO:0000281">
    <property type="term" value="P:mitotic cytokinesis"/>
    <property type="evidence" value="ECO:0007669"/>
    <property type="project" value="TreeGrafter"/>
</dbReference>
<dbReference type="GO" id="GO:0000915">
    <property type="term" value="P:actomyosin contractile ring assembly"/>
    <property type="evidence" value="ECO:0007669"/>
    <property type="project" value="TreeGrafter"/>
</dbReference>
<reference evidence="3" key="1">
    <citation type="submission" date="2016-06" db="UniProtKB">
        <authorList>
            <consortium name="WormBaseParasite"/>
        </authorList>
    </citation>
    <scope>IDENTIFICATION</scope>
</reference>
<dbReference type="EMBL" id="UYWY01024191">
    <property type="protein sequence ID" value="VDM48467.1"/>
    <property type="molecule type" value="Genomic_DNA"/>
</dbReference>
<evidence type="ECO:0000313" key="2">
    <source>
        <dbReference type="Proteomes" id="UP000050794"/>
    </source>
</evidence>